<gene>
    <name evidence="2" type="ORF">QN277_023571</name>
</gene>
<reference evidence="2" key="1">
    <citation type="submission" date="2023-10" db="EMBL/GenBank/DDBJ databases">
        <title>Chromosome-level genome of the transformable northern wattle, Acacia crassicarpa.</title>
        <authorList>
            <person name="Massaro I."/>
            <person name="Sinha N.R."/>
            <person name="Poethig S."/>
            <person name="Leichty A.R."/>
        </authorList>
    </citation>
    <scope>NUCLEOTIDE SEQUENCE</scope>
    <source>
        <strain evidence="2">Acra3RX</strain>
        <tissue evidence="2">Leaf</tissue>
    </source>
</reference>
<keyword evidence="1" id="KW-0472">Membrane</keyword>
<name>A0AAE1MQV1_9FABA</name>
<dbReference type="AlphaFoldDB" id="A0AAE1MQV1"/>
<keyword evidence="3" id="KW-1185">Reference proteome</keyword>
<dbReference type="Proteomes" id="UP001293593">
    <property type="component" value="Unassembled WGS sequence"/>
</dbReference>
<evidence type="ECO:0000313" key="3">
    <source>
        <dbReference type="Proteomes" id="UP001293593"/>
    </source>
</evidence>
<dbReference type="EMBL" id="JAWXYG010000006">
    <property type="protein sequence ID" value="KAK4270548.1"/>
    <property type="molecule type" value="Genomic_DNA"/>
</dbReference>
<dbReference type="PANTHER" id="PTHR31170">
    <property type="entry name" value="BNAC04G53230D PROTEIN"/>
    <property type="match status" value="1"/>
</dbReference>
<dbReference type="PANTHER" id="PTHR31170:SF9">
    <property type="entry name" value="PROTEIN, PUTATIVE (DUF247)-RELATED"/>
    <property type="match status" value="1"/>
</dbReference>
<evidence type="ECO:0000313" key="2">
    <source>
        <dbReference type="EMBL" id="KAK4270548.1"/>
    </source>
</evidence>
<organism evidence="2 3">
    <name type="scientific">Acacia crassicarpa</name>
    <name type="common">northern wattle</name>
    <dbReference type="NCBI Taxonomy" id="499986"/>
    <lineage>
        <taxon>Eukaryota</taxon>
        <taxon>Viridiplantae</taxon>
        <taxon>Streptophyta</taxon>
        <taxon>Embryophyta</taxon>
        <taxon>Tracheophyta</taxon>
        <taxon>Spermatophyta</taxon>
        <taxon>Magnoliopsida</taxon>
        <taxon>eudicotyledons</taxon>
        <taxon>Gunneridae</taxon>
        <taxon>Pentapetalae</taxon>
        <taxon>rosids</taxon>
        <taxon>fabids</taxon>
        <taxon>Fabales</taxon>
        <taxon>Fabaceae</taxon>
        <taxon>Caesalpinioideae</taxon>
        <taxon>mimosoid clade</taxon>
        <taxon>Acacieae</taxon>
        <taxon>Acacia</taxon>
    </lineage>
</organism>
<feature type="transmembrane region" description="Helical" evidence="1">
    <location>
        <begin position="465"/>
        <end position="485"/>
    </location>
</feature>
<sequence>MASGASSKPIYEMVSHIIDINKEPPEDLNISKCNIYRVPRSLRNLNEEAYNPQLISIGPLHFGHEHLNPMQHQKLRYFGYFWIRINNNEEAMKGYKQYLETEVEAIRHCYADNNKRLLTTITKEQLVEMMLLDSVFIMELFLRNQEKKPEEHHKDDIILKQTWLSKSVRRDLLLLENQIPLFILNRLYVTVVPDSDKKQKKFIELAYEYFKCFHPYKKSKSYYDEIEKSSSGDHHKLSKSRLCSQYSVQSQKDCSYRFALSVKNWKNEPLHFTDMIRYFYLYKDLILREKGSSCNALRTATKLREAGVSFEKVFDKNLLDIKFVRDPILSWFLCLGCISKFKCFKARLQIPQLKIEDTTECVLRNLIAFEQCHYSDQPYICNYVSFIDSLIHTKEDVELLVEKEVIVHELGSDKEVATLVNSLCKHVVTDKTCYKGIIDCLNEHYQKVWNHTMASLRLVYFRDPWRASSTVVGIAVLIFAVFNFYRVVKSLYFHHTSPHWF</sequence>
<dbReference type="Pfam" id="PF03140">
    <property type="entry name" value="DUF247"/>
    <property type="match status" value="1"/>
</dbReference>
<dbReference type="InterPro" id="IPR004158">
    <property type="entry name" value="DUF247_pln"/>
</dbReference>
<protein>
    <submittedName>
        <fullName evidence="2">Uncharacterized protein</fullName>
    </submittedName>
</protein>
<accession>A0AAE1MQV1</accession>
<comment type="caution">
    <text evidence="2">The sequence shown here is derived from an EMBL/GenBank/DDBJ whole genome shotgun (WGS) entry which is preliminary data.</text>
</comment>
<evidence type="ECO:0000256" key="1">
    <source>
        <dbReference type="SAM" id="Phobius"/>
    </source>
</evidence>
<keyword evidence="1" id="KW-0812">Transmembrane</keyword>
<keyword evidence="1" id="KW-1133">Transmembrane helix</keyword>
<proteinExistence type="predicted"/>